<protein>
    <submittedName>
        <fullName evidence="5">Pyrimidine-specific ribonucleoside hydrolase RihA</fullName>
    </submittedName>
</protein>
<dbReference type="PANTHER" id="PTHR12304">
    <property type="entry name" value="INOSINE-URIDINE PREFERRING NUCLEOSIDE HYDROLASE"/>
    <property type="match status" value="1"/>
</dbReference>
<dbReference type="Pfam" id="PF01156">
    <property type="entry name" value="IU_nuc_hydro"/>
    <property type="match status" value="1"/>
</dbReference>
<dbReference type="GO" id="GO:0006152">
    <property type="term" value="P:purine nucleoside catabolic process"/>
    <property type="evidence" value="ECO:0007669"/>
    <property type="project" value="TreeGrafter"/>
</dbReference>
<evidence type="ECO:0000313" key="5">
    <source>
        <dbReference type="EMBL" id="GAQ61128.1"/>
    </source>
</evidence>
<gene>
    <name evidence="5" type="primary">rihA</name>
    <name evidence="5" type="ORF">SsS58_01475</name>
</gene>
<dbReference type="InterPro" id="IPR023186">
    <property type="entry name" value="IUNH"/>
</dbReference>
<name>A0A117ECL0_STRSC</name>
<sequence>MTARAPIVLDSDPGIDDAVALQYLLGTGLWDLKAYTSVGGNLPAEATYANARALARALRIDGDIPVHRGAGRPLSRLPYREASAFHGRAGLGNETLPDSTAPHPTESSAQALLRLSREYEGELTVCATGPLTNVAVALLEDPGFAHRVGRFVFMGGAAQVPGNITPVAEFNIWADPDAAEVVLSSGIPFTMVDLDASHRWLFRPADLAALEAAGPGTALAARLMRTYMDAYSRHGGDGTCPLHDPLAVGVCGDEAFVAAAEGAVIVECASELTRGQTVFVPAAAPRVHYSESPALTARLRTTGRVALGPGTRDFSKDFVATLPRWPAVDRPARLTPTDGSSASPRSPVS</sequence>
<accession>A0A117ECL0</accession>
<proteinExistence type="predicted"/>
<dbReference type="InterPro" id="IPR001910">
    <property type="entry name" value="Inosine/uridine_hydrolase_dom"/>
</dbReference>
<dbReference type="SUPFAM" id="SSF53590">
    <property type="entry name" value="Nucleoside hydrolase"/>
    <property type="match status" value="1"/>
</dbReference>
<evidence type="ECO:0000256" key="3">
    <source>
        <dbReference type="SAM" id="MobiDB-lite"/>
    </source>
</evidence>
<evidence type="ECO:0000256" key="2">
    <source>
        <dbReference type="ARBA" id="ARBA00023295"/>
    </source>
</evidence>
<keyword evidence="1 5" id="KW-0378">Hydrolase</keyword>
<dbReference type="GO" id="GO:0008477">
    <property type="term" value="F:purine nucleosidase activity"/>
    <property type="evidence" value="ECO:0007669"/>
    <property type="project" value="TreeGrafter"/>
</dbReference>
<keyword evidence="2" id="KW-0326">Glycosidase</keyword>
<dbReference type="Proteomes" id="UP000067448">
    <property type="component" value="Unassembled WGS sequence"/>
</dbReference>
<comment type="caution">
    <text evidence="5">The sequence shown here is derived from an EMBL/GenBank/DDBJ whole genome shotgun (WGS) entry which is preliminary data.</text>
</comment>
<organism evidence="5 6">
    <name type="scientific">Streptomyces scabiei</name>
    <dbReference type="NCBI Taxonomy" id="1930"/>
    <lineage>
        <taxon>Bacteria</taxon>
        <taxon>Bacillati</taxon>
        <taxon>Actinomycetota</taxon>
        <taxon>Actinomycetes</taxon>
        <taxon>Kitasatosporales</taxon>
        <taxon>Streptomycetaceae</taxon>
        <taxon>Streptomyces</taxon>
    </lineage>
</organism>
<dbReference type="InterPro" id="IPR036452">
    <property type="entry name" value="Ribo_hydro-like"/>
</dbReference>
<dbReference type="EMBL" id="BCMM01000005">
    <property type="protein sequence ID" value="GAQ61128.1"/>
    <property type="molecule type" value="Genomic_DNA"/>
</dbReference>
<evidence type="ECO:0000256" key="1">
    <source>
        <dbReference type="ARBA" id="ARBA00022801"/>
    </source>
</evidence>
<reference evidence="6" key="3">
    <citation type="submission" date="2016-02" db="EMBL/GenBank/DDBJ databases">
        <title>Draft genome of pathogenic Streptomyces sp. in Japan.</title>
        <authorList>
            <person name="Tomihama T."/>
            <person name="Ikenaga M."/>
            <person name="Sakai M."/>
            <person name="Okubo T."/>
            <person name="Ikeda S."/>
        </authorList>
    </citation>
    <scope>NUCLEOTIDE SEQUENCE [LARGE SCALE GENOMIC DNA]</scope>
    <source>
        <strain evidence="6">S58</strain>
    </source>
</reference>
<evidence type="ECO:0000313" key="6">
    <source>
        <dbReference type="Proteomes" id="UP000067448"/>
    </source>
</evidence>
<feature type="compositionally biased region" description="Polar residues" evidence="3">
    <location>
        <begin position="337"/>
        <end position="349"/>
    </location>
</feature>
<dbReference type="PROSITE" id="PS01247">
    <property type="entry name" value="IUNH"/>
    <property type="match status" value="1"/>
</dbReference>
<dbReference type="InterPro" id="IPR015910">
    <property type="entry name" value="I/U_nuclsd_hydro_CS"/>
</dbReference>
<reference evidence="5 6" key="2">
    <citation type="journal article" date="2016" name="Genome Announc.">
        <title>Draft Genome Sequences of Streptomyces scabiei S58, Streptomyces turgidiscabies T45, and Streptomyces acidiscabies a10, the Pathogens of Potato Common Scab, Isolated in Japan.</title>
        <authorList>
            <person name="Tomihama T."/>
            <person name="Nishi Y."/>
            <person name="Sakai M."/>
            <person name="Ikenaga M."/>
            <person name="Okubo T."/>
            <person name="Ikeda S."/>
        </authorList>
    </citation>
    <scope>NUCLEOTIDE SEQUENCE [LARGE SCALE GENOMIC DNA]</scope>
    <source>
        <strain evidence="5 6">S58</strain>
    </source>
</reference>
<dbReference type="PANTHER" id="PTHR12304:SF4">
    <property type="entry name" value="URIDINE NUCLEOSIDASE"/>
    <property type="match status" value="1"/>
</dbReference>
<evidence type="ECO:0000259" key="4">
    <source>
        <dbReference type="Pfam" id="PF01156"/>
    </source>
</evidence>
<dbReference type="GO" id="GO:0005829">
    <property type="term" value="C:cytosol"/>
    <property type="evidence" value="ECO:0007669"/>
    <property type="project" value="TreeGrafter"/>
</dbReference>
<dbReference type="RefSeq" id="WP_234385553.1">
    <property type="nucleotide sequence ID" value="NZ_BCMM01000005.1"/>
</dbReference>
<dbReference type="AlphaFoldDB" id="A0A117ECL0"/>
<dbReference type="Gene3D" id="3.90.245.10">
    <property type="entry name" value="Ribonucleoside hydrolase-like"/>
    <property type="match status" value="1"/>
</dbReference>
<reference evidence="6" key="1">
    <citation type="submission" date="2015-11" db="EMBL/GenBank/DDBJ databases">
        <authorList>
            <consortium name="Cross-ministerial Strategic Innovation Promotion Program (SIP) consortium"/>
            <person name="Tomihama T."/>
            <person name="Ikenaga M."/>
            <person name="Sakai M."/>
            <person name="Okubo T."/>
            <person name="Ikeda S."/>
        </authorList>
    </citation>
    <scope>NUCLEOTIDE SEQUENCE [LARGE SCALE GENOMIC DNA]</scope>
    <source>
        <strain evidence="6">S58</strain>
    </source>
</reference>
<feature type="domain" description="Inosine/uridine-preferring nucleoside hydrolase" evidence="4">
    <location>
        <begin position="7"/>
        <end position="280"/>
    </location>
</feature>
<feature type="region of interest" description="Disordered" evidence="3">
    <location>
        <begin position="329"/>
        <end position="349"/>
    </location>
</feature>
<dbReference type="GO" id="GO:0045437">
    <property type="term" value="F:uridine nucleosidase activity"/>
    <property type="evidence" value="ECO:0007669"/>
    <property type="project" value="UniProtKB-ARBA"/>
</dbReference>